<accession>A0A3B1D346</accession>
<organism evidence="1">
    <name type="scientific">hydrothermal vent metagenome</name>
    <dbReference type="NCBI Taxonomy" id="652676"/>
    <lineage>
        <taxon>unclassified sequences</taxon>
        <taxon>metagenomes</taxon>
        <taxon>ecological metagenomes</taxon>
    </lineage>
</organism>
<reference evidence="1" key="1">
    <citation type="submission" date="2018-06" db="EMBL/GenBank/DDBJ databases">
        <authorList>
            <person name="Zhirakovskaya E."/>
        </authorList>
    </citation>
    <scope>NUCLEOTIDE SEQUENCE</scope>
</reference>
<dbReference type="EMBL" id="UOGD01000323">
    <property type="protein sequence ID" value="VAX26085.1"/>
    <property type="molecule type" value="Genomic_DNA"/>
</dbReference>
<sequence>MIKNIFILLLFSSVTIWGQAETLVSGKIEHGGFGAPVVKFIQIDGKFGLLIGGRGGWIMNHKFVIGGGGYGLVNKIETDYMLNGDLIPLMMGYGGFEMEYIFSSNNLVHFSIYLLLGGGGITYKEFHNWDSPHISDSFWIAVPASNIELNISSFFRIAAGVGYRFVTDVNLGDLTNSDIAGFEGTLTFKFGKF</sequence>
<evidence type="ECO:0000313" key="1">
    <source>
        <dbReference type="EMBL" id="VAX26085.1"/>
    </source>
</evidence>
<protein>
    <recommendedName>
        <fullName evidence="2">Outer membrane protein beta-barrel domain-containing protein</fullName>
    </recommendedName>
</protein>
<proteinExistence type="predicted"/>
<evidence type="ECO:0008006" key="2">
    <source>
        <dbReference type="Google" id="ProtNLM"/>
    </source>
</evidence>
<name>A0A3B1D346_9ZZZZ</name>
<dbReference type="AlphaFoldDB" id="A0A3B1D346"/>
<gene>
    <name evidence="1" type="ORF">MNBD_IGNAVI01-848</name>
</gene>